<keyword evidence="13" id="KW-1185">Reference proteome</keyword>
<comment type="catalytic activity">
    <reaction evidence="8">
        <text>ATP + (ribonucleotide)n-3'-hydroxyl + 5'-phospho-(ribonucleotide)m = (ribonucleotide)n+m + AMP + diphosphate.</text>
        <dbReference type="EC" id="6.5.1.3"/>
    </reaction>
</comment>
<evidence type="ECO:0000256" key="1">
    <source>
        <dbReference type="ARBA" id="ARBA00001936"/>
    </source>
</evidence>
<sequence>MMDKCGKVQQKVSCVFETEILNEPSNKRQFQGYKVVASDVLKNTALLSDVTRSIATEKLDGTCVFIAEFKGTRIGWIAA</sequence>
<dbReference type="PANTHER" id="PTHR31219:SF2">
    <property type="entry name" value="RNA LIGASE 1"/>
    <property type="match status" value="1"/>
</dbReference>
<organism evidence="12 13">
    <name type="scientific">Magallana gigas</name>
    <name type="common">Pacific oyster</name>
    <name type="synonym">Crassostrea gigas</name>
    <dbReference type="NCBI Taxonomy" id="29159"/>
    <lineage>
        <taxon>Eukaryota</taxon>
        <taxon>Metazoa</taxon>
        <taxon>Spiralia</taxon>
        <taxon>Lophotrochozoa</taxon>
        <taxon>Mollusca</taxon>
        <taxon>Bivalvia</taxon>
        <taxon>Autobranchia</taxon>
        <taxon>Pteriomorphia</taxon>
        <taxon>Ostreida</taxon>
        <taxon>Ostreoidea</taxon>
        <taxon>Ostreidae</taxon>
        <taxon>Magallana</taxon>
    </lineage>
</organism>
<dbReference type="Proteomes" id="UP000005408">
    <property type="component" value="Unassembled WGS sequence"/>
</dbReference>
<evidence type="ECO:0000256" key="7">
    <source>
        <dbReference type="ARBA" id="ARBA00022840"/>
    </source>
</evidence>
<evidence type="ECO:0000256" key="2">
    <source>
        <dbReference type="ARBA" id="ARBA00001946"/>
    </source>
</evidence>
<keyword evidence="5" id="KW-0547">Nucleotide-binding</keyword>
<dbReference type="GO" id="GO:0003972">
    <property type="term" value="F:RNA ligase (ATP) activity"/>
    <property type="evidence" value="ECO:0007669"/>
    <property type="project" value="UniProtKB-EC"/>
</dbReference>
<evidence type="ECO:0000256" key="10">
    <source>
        <dbReference type="ARBA" id="ARBA00035432"/>
    </source>
</evidence>
<evidence type="ECO:0000256" key="11">
    <source>
        <dbReference type="ARBA" id="ARBA00045151"/>
    </source>
</evidence>
<dbReference type="GO" id="GO:0000302">
    <property type="term" value="P:response to reactive oxygen species"/>
    <property type="evidence" value="ECO:0007669"/>
    <property type="project" value="InterPro"/>
</dbReference>
<keyword evidence="4" id="KW-0436">Ligase</keyword>
<accession>A0A8W8ILU8</accession>
<evidence type="ECO:0000256" key="4">
    <source>
        <dbReference type="ARBA" id="ARBA00022598"/>
    </source>
</evidence>
<keyword evidence="7" id="KW-0067">ATP-binding</keyword>
<dbReference type="GO" id="GO:0005524">
    <property type="term" value="F:ATP binding"/>
    <property type="evidence" value="ECO:0007669"/>
    <property type="project" value="UniProtKB-KW"/>
</dbReference>
<proteinExistence type="predicted"/>
<comment type="function">
    <text evidence="11">Functions as an RNA ligase, in vitro. The ligation reaction entails three nucleotidyl transfer steps. In the first step, the RNA ligase reacts with ATP in the absence of nucleic acid to form a covalent ligase-AMP intermediate and release pyrophosphate. In step 2, the ligase-AMP binds to the nucleic acid and transfers the adenylate to the 5'-PO4 terminus to form an adenylylated intermediate. In step 3, the RNA ligase directs the attack of the 3'-OH on the 5'-phosphoanhydride linkage, resulting in a repaired 3'-5' phosphodiester and release of AMP. Exhibits selectivity for single-stranded RNA substrates and may not have nick-sealing activity on double-stranded DNA-RNA hybrids. May play a role in maintaining RNA integrity under stress conditions, for example in response to reactive oxygen species (ROS).</text>
</comment>
<dbReference type="PANTHER" id="PTHR31219">
    <property type="entry name" value="CHROMOSOME 28 C12ORF29 HOMOLOG"/>
    <property type="match status" value="1"/>
</dbReference>
<dbReference type="EnsemblMetazoa" id="G14895.7">
    <property type="protein sequence ID" value="G14895.7:cds"/>
    <property type="gene ID" value="G14895"/>
</dbReference>
<dbReference type="InterPro" id="IPR041211">
    <property type="entry name" value="RLIG1"/>
</dbReference>
<evidence type="ECO:0000256" key="8">
    <source>
        <dbReference type="ARBA" id="ARBA00034038"/>
    </source>
</evidence>
<comment type="cofactor">
    <cofactor evidence="2">
        <name>Mg(2+)</name>
        <dbReference type="ChEBI" id="CHEBI:18420"/>
    </cofactor>
</comment>
<evidence type="ECO:0000256" key="3">
    <source>
        <dbReference type="ARBA" id="ARBA00012724"/>
    </source>
</evidence>
<evidence type="ECO:0000313" key="13">
    <source>
        <dbReference type="Proteomes" id="UP000005408"/>
    </source>
</evidence>
<dbReference type="GO" id="GO:0042245">
    <property type="term" value="P:RNA repair"/>
    <property type="evidence" value="ECO:0007669"/>
    <property type="project" value="UniProtKB-KW"/>
</dbReference>
<name>A0A8W8ILU8_MAGGI</name>
<evidence type="ECO:0000256" key="9">
    <source>
        <dbReference type="ARBA" id="ARBA00035168"/>
    </source>
</evidence>
<protein>
    <recommendedName>
        <fullName evidence="9">RNA ligase 1</fullName>
        <ecNumber evidence="3">6.5.1.3</ecNumber>
    </recommendedName>
    <alternativeName>
        <fullName evidence="10">RNA ligase</fullName>
    </alternativeName>
</protein>
<evidence type="ECO:0000256" key="6">
    <source>
        <dbReference type="ARBA" id="ARBA00022800"/>
    </source>
</evidence>
<evidence type="ECO:0000256" key="5">
    <source>
        <dbReference type="ARBA" id="ARBA00022741"/>
    </source>
</evidence>
<dbReference type="EC" id="6.5.1.3" evidence="3"/>
<reference evidence="12" key="1">
    <citation type="submission" date="2022-08" db="UniProtKB">
        <authorList>
            <consortium name="EnsemblMetazoa"/>
        </authorList>
    </citation>
    <scope>IDENTIFICATION</scope>
    <source>
        <strain evidence="12">05x7-T-G4-1.051#20</strain>
    </source>
</reference>
<dbReference type="Pfam" id="PF17720">
    <property type="entry name" value="RLIG1"/>
    <property type="match status" value="1"/>
</dbReference>
<keyword evidence="6" id="KW-0692">RNA repair</keyword>
<dbReference type="AlphaFoldDB" id="A0A8W8ILU8"/>
<comment type="cofactor">
    <cofactor evidence="1">
        <name>Mn(2+)</name>
        <dbReference type="ChEBI" id="CHEBI:29035"/>
    </cofactor>
</comment>
<evidence type="ECO:0000313" key="12">
    <source>
        <dbReference type="EnsemblMetazoa" id="G14895.7:cds"/>
    </source>
</evidence>